<dbReference type="OrthoDB" id="371169at2"/>
<feature type="domain" description="DUF1653" evidence="1">
    <location>
        <begin position="5"/>
        <end position="66"/>
    </location>
</feature>
<evidence type="ECO:0000313" key="2">
    <source>
        <dbReference type="EMBL" id="KAA5609584.1"/>
    </source>
</evidence>
<keyword evidence="3" id="KW-1185">Reference proteome</keyword>
<accession>A0A5M6IMT8</accession>
<comment type="caution">
    <text evidence="2">The sequence shown here is derived from an EMBL/GenBank/DDBJ whole genome shotgun (WGS) entry which is preliminary data.</text>
</comment>
<dbReference type="EMBL" id="VWPK01000047">
    <property type="protein sequence ID" value="KAA5609584.1"/>
    <property type="molecule type" value="Genomic_DNA"/>
</dbReference>
<dbReference type="InterPro" id="IPR023387">
    <property type="entry name" value="DUF1653-like_dom"/>
</dbReference>
<reference evidence="2 3" key="1">
    <citation type="submission" date="2019-09" db="EMBL/GenBank/DDBJ databases">
        <title>Genome sequence of Rhodovastum atsumiense, a diverse member of the Acetobacteraceae family of non-sulfur purple photosynthetic bacteria.</title>
        <authorList>
            <person name="Meyer T."/>
            <person name="Kyndt J."/>
        </authorList>
    </citation>
    <scope>NUCLEOTIDE SEQUENCE [LARGE SCALE GENOMIC DNA]</scope>
    <source>
        <strain evidence="2 3">DSM 21279</strain>
    </source>
</reference>
<dbReference type="Gene3D" id="2.30.30.320">
    <property type="entry name" value="DUF1653-like domain"/>
    <property type="match status" value="1"/>
</dbReference>
<evidence type="ECO:0000259" key="1">
    <source>
        <dbReference type="Pfam" id="PF07866"/>
    </source>
</evidence>
<dbReference type="RefSeq" id="WP_150043397.1">
    <property type="nucleotide sequence ID" value="NZ_VWPK01000047.1"/>
</dbReference>
<dbReference type="InterPro" id="IPR037135">
    <property type="entry name" value="DUF1653-like_dom_sf"/>
</dbReference>
<sequence length="69" mass="8181">MIRLGKYRHYKGKEYVVIGEAKHSETLEEVIVYKALYGAEDIWVRPKNMFKDTVIIDGKEILRFEYIGE</sequence>
<organism evidence="2 3">
    <name type="scientific">Rhodovastum atsumiense</name>
    <dbReference type="NCBI Taxonomy" id="504468"/>
    <lineage>
        <taxon>Bacteria</taxon>
        <taxon>Pseudomonadati</taxon>
        <taxon>Pseudomonadota</taxon>
        <taxon>Alphaproteobacteria</taxon>
        <taxon>Acetobacterales</taxon>
        <taxon>Acetobacteraceae</taxon>
        <taxon>Rhodovastum</taxon>
    </lineage>
</organism>
<dbReference type="Pfam" id="PF07866">
    <property type="entry name" value="DUF1653"/>
    <property type="match status" value="1"/>
</dbReference>
<evidence type="ECO:0000313" key="3">
    <source>
        <dbReference type="Proteomes" id="UP000325255"/>
    </source>
</evidence>
<dbReference type="AlphaFoldDB" id="A0A5M6IMT8"/>
<name>A0A5M6IMT8_9PROT</name>
<protein>
    <submittedName>
        <fullName evidence="2">DUF1653 domain-containing protein</fullName>
    </submittedName>
</protein>
<dbReference type="Proteomes" id="UP000325255">
    <property type="component" value="Unassembled WGS sequence"/>
</dbReference>
<proteinExistence type="predicted"/>
<gene>
    <name evidence="2" type="ORF">F1189_23455</name>
</gene>